<dbReference type="Proteomes" id="UP000266861">
    <property type="component" value="Unassembled WGS sequence"/>
</dbReference>
<keyword evidence="2" id="KW-1185">Reference proteome</keyword>
<accession>A0A397GV75</accession>
<evidence type="ECO:0000313" key="1">
    <source>
        <dbReference type="EMBL" id="RHZ53336.1"/>
    </source>
</evidence>
<name>A0A397GV75_9GLOM</name>
<sequence>MHLSRWLGVHEVQRENCRSLPIYFHMLARWVYMAETNARIVKFQCLLQSGKKNVRKRLALCQCNWTTWNIRTPSFLKIELKLNDFFLETEQKRELTNGCGLGMHAHWKDFYSDSHNLHYK</sequence>
<dbReference type="EMBL" id="PQFF01000390">
    <property type="protein sequence ID" value="RHZ53336.1"/>
    <property type="molecule type" value="Genomic_DNA"/>
</dbReference>
<dbReference type="AlphaFoldDB" id="A0A397GV75"/>
<comment type="caution">
    <text evidence="1">The sequence shown here is derived from an EMBL/GenBank/DDBJ whole genome shotgun (WGS) entry which is preliminary data.</text>
</comment>
<gene>
    <name evidence="1" type="ORF">Glove_443g27</name>
</gene>
<evidence type="ECO:0000313" key="2">
    <source>
        <dbReference type="Proteomes" id="UP000266861"/>
    </source>
</evidence>
<reference evidence="1 2" key="1">
    <citation type="submission" date="2018-08" db="EMBL/GenBank/DDBJ databases">
        <title>Genome and evolution of the arbuscular mycorrhizal fungus Diversispora epigaea (formerly Glomus versiforme) and its bacterial endosymbionts.</title>
        <authorList>
            <person name="Sun X."/>
            <person name="Fei Z."/>
            <person name="Harrison M."/>
        </authorList>
    </citation>
    <scope>NUCLEOTIDE SEQUENCE [LARGE SCALE GENOMIC DNA]</scope>
    <source>
        <strain evidence="1 2">IT104</strain>
    </source>
</reference>
<protein>
    <submittedName>
        <fullName evidence="1">Uncharacterized protein</fullName>
    </submittedName>
</protein>
<proteinExistence type="predicted"/>
<organism evidence="1 2">
    <name type="scientific">Diversispora epigaea</name>
    <dbReference type="NCBI Taxonomy" id="1348612"/>
    <lineage>
        <taxon>Eukaryota</taxon>
        <taxon>Fungi</taxon>
        <taxon>Fungi incertae sedis</taxon>
        <taxon>Mucoromycota</taxon>
        <taxon>Glomeromycotina</taxon>
        <taxon>Glomeromycetes</taxon>
        <taxon>Diversisporales</taxon>
        <taxon>Diversisporaceae</taxon>
        <taxon>Diversispora</taxon>
    </lineage>
</organism>
<dbReference type="OrthoDB" id="10515355at2759"/>